<sequence>MKNSKKLLEKRIALNDSQVNGGRAMSTNALCTKFTYGDHCADKTTTMYDDQGNTIGTPASSAWQV</sequence>
<name>A0A1G6WRT6_9SPHI</name>
<proteinExistence type="predicted"/>
<keyword evidence="2" id="KW-1185">Reference proteome</keyword>
<evidence type="ECO:0000313" key="2">
    <source>
        <dbReference type="Proteomes" id="UP000199455"/>
    </source>
</evidence>
<accession>A0A1G6WRT6</accession>
<dbReference type="STRING" id="390242.SAMN04488024_107105"/>
<organism evidence="1 2">
    <name type="scientific">Pedobacter soli</name>
    <dbReference type="NCBI Taxonomy" id="390242"/>
    <lineage>
        <taxon>Bacteria</taxon>
        <taxon>Pseudomonadati</taxon>
        <taxon>Bacteroidota</taxon>
        <taxon>Sphingobacteriia</taxon>
        <taxon>Sphingobacteriales</taxon>
        <taxon>Sphingobacteriaceae</taxon>
        <taxon>Pedobacter</taxon>
    </lineage>
</organism>
<dbReference type="EMBL" id="FMZH01000007">
    <property type="protein sequence ID" value="SDD68578.1"/>
    <property type="molecule type" value="Genomic_DNA"/>
</dbReference>
<protein>
    <submittedName>
        <fullName evidence="1">Uncharacterized protein</fullName>
    </submittedName>
</protein>
<dbReference type="Proteomes" id="UP000199455">
    <property type="component" value="Unassembled WGS sequence"/>
</dbReference>
<dbReference type="AlphaFoldDB" id="A0A1G6WRT6"/>
<dbReference type="RefSeq" id="WP_090770294.1">
    <property type="nucleotide sequence ID" value="NZ_FMZH01000007.1"/>
</dbReference>
<gene>
    <name evidence="1" type="ORF">SAMN04488024_107105</name>
</gene>
<evidence type="ECO:0000313" key="1">
    <source>
        <dbReference type="EMBL" id="SDD68578.1"/>
    </source>
</evidence>
<reference evidence="2" key="1">
    <citation type="submission" date="2016-10" db="EMBL/GenBank/DDBJ databases">
        <authorList>
            <person name="Varghese N."/>
            <person name="Submissions S."/>
        </authorList>
    </citation>
    <scope>NUCLEOTIDE SEQUENCE [LARGE SCALE GENOMIC DNA]</scope>
    <source>
        <strain evidence="2">DSM 18609</strain>
    </source>
</reference>